<gene>
    <name evidence="2" type="ORF">C8261_11340</name>
</gene>
<keyword evidence="3" id="KW-1185">Reference proteome</keyword>
<dbReference type="GO" id="GO:0016301">
    <property type="term" value="F:kinase activity"/>
    <property type="evidence" value="ECO:0007669"/>
    <property type="project" value="UniProtKB-KW"/>
</dbReference>
<evidence type="ECO:0000313" key="2">
    <source>
        <dbReference type="EMBL" id="PTD96160.1"/>
    </source>
</evidence>
<dbReference type="PANTHER" id="PTHR33525:SF6">
    <property type="entry name" value="HDOD DOMAIN-CONTAINING PROTEIN"/>
    <property type="match status" value="1"/>
</dbReference>
<dbReference type="InterPro" id="IPR013976">
    <property type="entry name" value="HDOD"/>
</dbReference>
<dbReference type="SUPFAM" id="SSF109604">
    <property type="entry name" value="HD-domain/PDEase-like"/>
    <property type="match status" value="1"/>
</dbReference>
<protein>
    <submittedName>
        <fullName evidence="2">Histidine kinase</fullName>
    </submittedName>
</protein>
<dbReference type="Proteomes" id="UP000241193">
    <property type="component" value="Unassembled WGS sequence"/>
</dbReference>
<sequence>MRIPDQASLEASLQGVQIPSCPVILTEVMKELNNPLNSGRRVAELIGQDVGLAAVVVRAANSPLVGAGRRIASVDDAIRMLGFGTLTNLVMEALLRSAVGTRDASLERFWDNSRYAAAAGAWLARTLGGTRADTAYTFGLFHDCGIPLLVQRFPEYKQVLRMANQSGERWFTDIEDEALNTNHAVIGFILARSWGLNDVVCHGILSHHDYSVLTTPSDIAEESRTLVALNAIADHVVGAHLRTVQDAEWDKAREPAAAFLGLGLSELDDITDDLLYWLDEQRNREAA</sequence>
<comment type="caution">
    <text evidence="2">The sequence shown here is derived from an EMBL/GenBank/DDBJ whole genome shotgun (WGS) entry which is preliminary data.</text>
</comment>
<dbReference type="EMBL" id="PZKC01000008">
    <property type="protein sequence ID" value="PTD96160.1"/>
    <property type="molecule type" value="Genomic_DNA"/>
</dbReference>
<dbReference type="InterPro" id="IPR052340">
    <property type="entry name" value="RNase_Y/CdgJ"/>
</dbReference>
<dbReference type="PANTHER" id="PTHR33525">
    <property type="match status" value="1"/>
</dbReference>
<feature type="domain" description="HDOD" evidence="1">
    <location>
        <begin position="18"/>
        <end position="210"/>
    </location>
</feature>
<dbReference type="AlphaFoldDB" id="A0A2T4IEG3"/>
<reference evidence="2 3" key="2">
    <citation type="submission" date="2018-04" db="EMBL/GenBank/DDBJ databases">
        <title>Thauera lacus sp. nov., isolated from an saline lake in Inner Mongolia, China.</title>
        <authorList>
            <person name="Liang Q.-Y."/>
        </authorList>
    </citation>
    <scope>NUCLEOTIDE SEQUENCE [LARGE SCALE GENOMIC DNA]</scope>
    <source>
        <strain evidence="2 3">D20</strain>
    </source>
</reference>
<organism evidence="2 3">
    <name type="scientific">Pseudothauera lacus</name>
    <dbReference type="NCBI Taxonomy" id="2136175"/>
    <lineage>
        <taxon>Bacteria</taxon>
        <taxon>Pseudomonadati</taxon>
        <taxon>Pseudomonadota</taxon>
        <taxon>Betaproteobacteria</taxon>
        <taxon>Rhodocyclales</taxon>
        <taxon>Zoogloeaceae</taxon>
        <taxon>Pseudothauera</taxon>
    </lineage>
</organism>
<evidence type="ECO:0000313" key="3">
    <source>
        <dbReference type="Proteomes" id="UP000241193"/>
    </source>
</evidence>
<dbReference type="Gene3D" id="1.10.3210.10">
    <property type="entry name" value="Hypothetical protein af1432"/>
    <property type="match status" value="1"/>
</dbReference>
<dbReference type="Pfam" id="PF08668">
    <property type="entry name" value="HDOD"/>
    <property type="match status" value="1"/>
</dbReference>
<evidence type="ECO:0000259" key="1">
    <source>
        <dbReference type="PROSITE" id="PS51833"/>
    </source>
</evidence>
<name>A0A2T4IEG3_9RHOO</name>
<keyword evidence="2" id="KW-0808">Transferase</keyword>
<dbReference type="RefSeq" id="WP_107493820.1">
    <property type="nucleotide sequence ID" value="NZ_PZKC01000008.1"/>
</dbReference>
<reference evidence="2 3" key="1">
    <citation type="submission" date="2018-03" db="EMBL/GenBank/DDBJ databases">
        <authorList>
            <person name="Keele B.F."/>
        </authorList>
    </citation>
    <scope>NUCLEOTIDE SEQUENCE [LARGE SCALE GENOMIC DNA]</scope>
    <source>
        <strain evidence="2 3">D20</strain>
    </source>
</reference>
<proteinExistence type="predicted"/>
<accession>A0A2T4IEG3</accession>
<dbReference type="PROSITE" id="PS51833">
    <property type="entry name" value="HDOD"/>
    <property type="match status" value="1"/>
</dbReference>
<dbReference type="OrthoDB" id="9784953at2"/>
<keyword evidence="2" id="KW-0418">Kinase</keyword>